<evidence type="ECO:0000313" key="14">
    <source>
        <dbReference type="Proteomes" id="UP000250572"/>
    </source>
</evidence>
<proteinExistence type="inferred from homology"/>
<keyword evidence="6" id="KW-0539">Nucleus</keyword>
<name>A0A315VF61_GAMAF</name>
<keyword evidence="14" id="KW-1185">Reference proteome</keyword>
<protein>
    <recommendedName>
        <fullName evidence="3">Homologous-pairing protein 2 homolog</fullName>
    </recommendedName>
    <alternativeName>
        <fullName evidence="8">PSMC3-interacting protein</fullName>
    </alternativeName>
    <alternativeName>
        <fullName evidence="9">Proteasome 26S ATPase subunit 3-interacting protein</fullName>
    </alternativeName>
</protein>
<dbReference type="Pfam" id="PF07106">
    <property type="entry name" value="WHD_TBPIP"/>
    <property type="match status" value="1"/>
</dbReference>
<evidence type="ECO:0000256" key="6">
    <source>
        <dbReference type="ARBA" id="ARBA00023242"/>
    </source>
</evidence>
<dbReference type="Gene3D" id="1.10.10.10">
    <property type="entry name" value="Winged helix-like DNA-binding domain superfamily/Winged helix DNA-binding domain"/>
    <property type="match status" value="1"/>
</dbReference>
<dbReference type="STRING" id="33528.ENSGAFP00000026918"/>
<dbReference type="InterPro" id="IPR040661">
    <property type="entry name" value="LZ3wCH"/>
</dbReference>
<feature type="coiled-coil region" evidence="10">
    <location>
        <begin position="81"/>
        <end position="145"/>
    </location>
</feature>
<dbReference type="EMBL" id="NHOQ01002357">
    <property type="protein sequence ID" value="PWA17709.1"/>
    <property type="molecule type" value="Genomic_DNA"/>
</dbReference>
<dbReference type="InterPro" id="IPR036388">
    <property type="entry name" value="WH-like_DNA-bd_sf"/>
</dbReference>
<feature type="domain" description="Homologous-pairing protein 2 winged helix" evidence="11">
    <location>
        <begin position="9"/>
        <end position="68"/>
    </location>
</feature>
<comment type="subcellular location">
    <subcellularLocation>
        <location evidence="1">Nucleus</location>
    </subcellularLocation>
</comment>
<dbReference type="GO" id="GO:0000709">
    <property type="term" value="P:meiotic joint molecule formation"/>
    <property type="evidence" value="ECO:0007669"/>
    <property type="project" value="TreeGrafter"/>
</dbReference>
<accession>A0A315VF61</accession>
<dbReference type="GO" id="GO:0007129">
    <property type="term" value="P:homologous chromosome pairing at meiosis"/>
    <property type="evidence" value="ECO:0007669"/>
    <property type="project" value="TreeGrafter"/>
</dbReference>
<comment type="similarity">
    <text evidence="2">Belongs to the HOP2 family.</text>
</comment>
<keyword evidence="4 10" id="KW-0175">Coiled coil</keyword>
<dbReference type="AlphaFoldDB" id="A0A315VF61"/>
<keyword evidence="7" id="KW-0469">Meiosis</keyword>
<dbReference type="Pfam" id="PF18517">
    <property type="entry name" value="LZ3wCH"/>
    <property type="match status" value="1"/>
</dbReference>
<evidence type="ECO:0000256" key="2">
    <source>
        <dbReference type="ARBA" id="ARBA00007922"/>
    </source>
</evidence>
<reference evidence="13 14" key="1">
    <citation type="journal article" date="2018" name="G3 (Bethesda)">
        <title>A High-Quality Reference Genome for the Invasive Mosquitofish Gambusia affinis Using a Chicago Library.</title>
        <authorList>
            <person name="Hoffberg S.L."/>
            <person name="Troendle N.J."/>
            <person name="Glenn T.C."/>
            <person name="Mahmud O."/>
            <person name="Louha S."/>
            <person name="Chalopin D."/>
            <person name="Bennetzen J.L."/>
            <person name="Mauricio R."/>
        </authorList>
    </citation>
    <scope>NUCLEOTIDE SEQUENCE [LARGE SCALE GENOMIC DNA]</scope>
    <source>
        <strain evidence="13">NE01/NJP1002.9</strain>
        <tissue evidence="13">Muscle</tissue>
    </source>
</reference>
<evidence type="ECO:0000256" key="9">
    <source>
        <dbReference type="ARBA" id="ARBA00078996"/>
    </source>
</evidence>
<dbReference type="PANTHER" id="PTHR15938">
    <property type="entry name" value="TBP-1 INTERACTING PROTEIN"/>
    <property type="match status" value="1"/>
</dbReference>
<evidence type="ECO:0000256" key="3">
    <source>
        <dbReference type="ARBA" id="ARBA00016093"/>
    </source>
</evidence>
<evidence type="ECO:0000256" key="4">
    <source>
        <dbReference type="ARBA" id="ARBA00023054"/>
    </source>
</evidence>
<evidence type="ECO:0000256" key="7">
    <source>
        <dbReference type="ARBA" id="ARBA00023254"/>
    </source>
</evidence>
<dbReference type="GO" id="GO:0120231">
    <property type="term" value="C:DNA recombinase auxiliary factor complex"/>
    <property type="evidence" value="ECO:0007669"/>
    <property type="project" value="TreeGrafter"/>
</dbReference>
<dbReference type="GO" id="GO:0010774">
    <property type="term" value="P:meiotic strand invasion involved in reciprocal meiotic recombination"/>
    <property type="evidence" value="ECO:0007669"/>
    <property type="project" value="TreeGrafter"/>
</dbReference>
<dbReference type="GO" id="GO:0120230">
    <property type="term" value="F:recombinase activator activity"/>
    <property type="evidence" value="ECO:0007669"/>
    <property type="project" value="TreeGrafter"/>
</dbReference>
<evidence type="ECO:0000313" key="13">
    <source>
        <dbReference type="EMBL" id="PWA17709.1"/>
    </source>
</evidence>
<dbReference type="InterPro" id="IPR010776">
    <property type="entry name" value="Hop2_WH_dom"/>
</dbReference>
<evidence type="ECO:0000256" key="8">
    <source>
        <dbReference type="ARBA" id="ARBA00077080"/>
    </source>
</evidence>
<evidence type="ECO:0000259" key="11">
    <source>
        <dbReference type="Pfam" id="PF07106"/>
    </source>
</evidence>
<gene>
    <name evidence="13" type="ORF">CCH79_00008243</name>
</gene>
<evidence type="ECO:0000256" key="5">
    <source>
        <dbReference type="ARBA" id="ARBA00023172"/>
    </source>
</evidence>
<dbReference type="GO" id="GO:0000794">
    <property type="term" value="C:condensed nuclear chromosome"/>
    <property type="evidence" value="ECO:0007669"/>
    <property type="project" value="TreeGrafter"/>
</dbReference>
<evidence type="ECO:0000256" key="1">
    <source>
        <dbReference type="ARBA" id="ARBA00004123"/>
    </source>
</evidence>
<comment type="caution">
    <text evidence="13">The sequence shown here is derived from an EMBL/GenBank/DDBJ whole genome shotgun (WGS) entry which is preliminary data.</text>
</comment>
<sequence length="240" mass="27463">MSKKDNGASIILAYLNEKNRPYSAQDVFCNLQKQHGLGKTAVVKAMEQLAQEGKIKEKTYGKQKIYFADQSQFKDVNDADLKAMNKQISELTAEVQTLTQSCRQLDTELKELNSSLTTEEMMAEIQELKAECSGYRERLEKIKSATNHVTPEEKEKVFTTLKHQLISYFGSAFLVQCGVCCNLQVYKERDVYVKEWKKRKRLASDMMNTILEGYPKSKKEFLEEVGVETDEDCKVVLPTT</sequence>
<dbReference type="PANTHER" id="PTHR15938:SF0">
    <property type="entry name" value="HOMOLOGOUS-PAIRING PROTEIN 2 HOMOLOG"/>
    <property type="match status" value="1"/>
</dbReference>
<organism evidence="13 14">
    <name type="scientific">Gambusia affinis</name>
    <name type="common">Western mosquitofish</name>
    <name type="synonym">Heterandria affinis</name>
    <dbReference type="NCBI Taxonomy" id="33528"/>
    <lineage>
        <taxon>Eukaryota</taxon>
        <taxon>Metazoa</taxon>
        <taxon>Chordata</taxon>
        <taxon>Craniata</taxon>
        <taxon>Vertebrata</taxon>
        <taxon>Euteleostomi</taxon>
        <taxon>Actinopterygii</taxon>
        <taxon>Neopterygii</taxon>
        <taxon>Teleostei</taxon>
        <taxon>Neoteleostei</taxon>
        <taxon>Acanthomorphata</taxon>
        <taxon>Ovalentaria</taxon>
        <taxon>Atherinomorphae</taxon>
        <taxon>Cyprinodontiformes</taxon>
        <taxon>Poeciliidae</taxon>
        <taxon>Poeciliinae</taxon>
        <taxon>Gambusia</taxon>
    </lineage>
</organism>
<dbReference type="Proteomes" id="UP000250572">
    <property type="component" value="Unassembled WGS sequence"/>
</dbReference>
<evidence type="ECO:0000256" key="10">
    <source>
        <dbReference type="SAM" id="Coils"/>
    </source>
</evidence>
<dbReference type="FunFam" id="1.10.10.10:FF:000394">
    <property type="entry name" value="Homologous-pairing protein 2 homolog"/>
    <property type="match status" value="1"/>
</dbReference>
<keyword evidence="5" id="KW-0233">DNA recombination</keyword>
<evidence type="ECO:0000259" key="12">
    <source>
        <dbReference type="Pfam" id="PF18517"/>
    </source>
</evidence>
<feature type="domain" description="Leucine zipper with capping helix" evidence="12">
    <location>
        <begin position="185"/>
        <end position="233"/>
    </location>
</feature>
<dbReference type="GO" id="GO:0003690">
    <property type="term" value="F:double-stranded DNA binding"/>
    <property type="evidence" value="ECO:0007669"/>
    <property type="project" value="TreeGrafter"/>
</dbReference>